<feature type="non-terminal residue" evidence="1">
    <location>
        <position position="1"/>
    </location>
</feature>
<organism evidence="1">
    <name type="scientific">marine sediment metagenome</name>
    <dbReference type="NCBI Taxonomy" id="412755"/>
    <lineage>
        <taxon>unclassified sequences</taxon>
        <taxon>metagenomes</taxon>
        <taxon>ecological metagenomes</taxon>
    </lineage>
</organism>
<dbReference type="EMBL" id="BARS01057188">
    <property type="protein sequence ID" value="GAG49315.1"/>
    <property type="molecule type" value="Genomic_DNA"/>
</dbReference>
<dbReference type="AlphaFoldDB" id="X0Y0T2"/>
<protein>
    <submittedName>
        <fullName evidence="1">Uncharacterized protein</fullName>
    </submittedName>
</protein>
<feature type="non-terminal residue" evidence="1">
    <location>
        <position position="149"/>
    </location>
</feature>
<gene>
    <name evidence="1" type="ORF">S01H1_83947</name>
</gene>
<comment type="caution">
    <text evidence="1">The sequence shown here is derived from an EMBL/GenBank/DDBJ whole genome shotgun (WGS) entry which is preliminary data.</text>
</comment>
<dbReference type="InterPro" id="IPR011044">
    <property type="entry name" value="Quino_amine_DH_bsu"/>
</dbReference>
<name>X0Y0T2_9ZZZZ</name>
<accession>X0Y0T2</accession>
<dbReference type="SUPFAM" id="SSF50969">
    <property type="entry name" value="YVTN repeat-like/Quinoprotein amine dehydrogenase"/>
    <property type="match status" value="1"/>
</dbReference>
<reference evidence="1" key="1">
    <citation type="journal article" date="2014" name="Front. Microbiol.">
        <title>High frequency of phylogenetically diverse reductive dehalogenase-homologous genes in deep subseafloor sedimentary metagenomes.</title>
        <authorList>
            <person name="Kawai M."/>
            <person name="Futagami T."/>
            <person name="Toyoda A."/>
            <person name="Takaki Y."/>
            <person name="Nishi S."/>
            <person name="Hori S."/>
            <person name="Arai W."/>
            <person name="Tsubouchi T."/>
            <person name="Morono Y."/>
            <person name="Uchiyama I."/>
            <person name="Ito T."/>
            <person name="Fujiyama A."/>
            <person name="Inagaki F."/>
            <person name="Takami H."/>
        </authorList>
    </citation>
    <scope>NUCLEOTIDE SEQUENCE</scope>
    <source>
        <strain evidence="1">Expedition CK06-06</strain>
    </source>
</reference>
<evidence type="ECO:0000313" key="1">
    <source>
        <dbReference type="EMBL" id="GAG49315.1"/>
    </source>
</evidence>
<sequence>YRFSVKEIVGLSRTYSTRPFKVNPPYVASDGFTRTRGSVLEFLTRDRLVDVYTTSGPVRVIRQDPDTTYTWIGTTNGVHVFERKNASERSTIPVGDSVEDIYLPGGSIHGYITTAGMVSIVDRRTLFRRDEIKVGGEFVYVWGDDLYLR</sequence>
<proteinExistence type="predicted"/>